<dbReference type="PROSITE" id="PS50850">
    <property type="entry name" value="MFS"/>
    <property type="match status" value="1"/>
</dbReference>
<dbReference type="InterPro" id="IPR020846">
    <property type="entry name" value="MFS_dom"/>
</dbReference>
<evidence type="ECO:0000256" key="1">
    <source>
        <dbReference type="ARBA" id="ARBA00004651"/>
    </source>
</evidence>
<feature type="transmembrane region" description="Helical" evidence="8">
    <location>
        <begin position="334"/>
        <end position="353"/>
    </location>
</feature>
<evidence type="ECO:0000256" key="6">
    <source>
        <dbReference type="ARBA" id="ARBA00022989"/>
    </source>
</evidence>
<dbReference type="HAMAP" id="MF_02091">
    <property type="entry name" value="MFS_YfcJ"/>
    <property type="match status" value="1"/>
</dbReference>
<keyword evidence="2 8" id="KW-0813">Transport</keyword>
<evidence type="ECO:0000259" key="9">
    <source>
        <dbReference type="PROSITE" id="PS50850"/>
    </source>
</evidence>
<dbReference type="GO" id="GO:0005886">
    <property type="term" value="C:plasma membrane"/>
    <property type="evidence" value="ECO:0007669"/>
    <property type="project" value="UniProtKB-SubCell"/>
</dbReference>
<dbReference type="Gene3D" id="1.20.1250.20">
    <property type="entry name" value="MFS general substrate transporter like domains"/>
    <property type="match status" value="1"/>
</dbReference>
<feature type="transmembrane region" description="Helical" evidence="8">
    <location>
        <begin position="365"/>
        <end position="386"/>
    </location>
</feature>
<name>A0A556AKH7_9BURK</name>
<evidence type="ECO:0000313" key="11">
    <source>
        <dbReference type="Proteomes" id="UP000318405"/>
    </source>
</evidence>
<dbReference type="Proteomes" id="UP000318405">
    <property type="component" value="Unassembled WGS sequence"/>
</dbReference>
<dbReference type="Pfam" id="PF07690">
    <property type="entry name" value="MFS_1"/>
    <property type="match status" value="2"/>
</dbReference>
<accession>A0A556AKH7</accession>
<organism evidence="10 11">
    <name type="scientific">Verticiella sediminum</name>
    <dbReference type="NCBI Taxonomy" id="1247510"/>
    <lineage>
        <taxon>Bacteria</taxon>
        <taxon>Pseudomonadati</taxon>
        <taxon>Pseudomonadota</taxon>
        <taxon>Betaproteobacteria</taxon>
        <taxon>Burkholderiales</taxon>
        <taxon>Alcaligenaceae</taxon>
        <taxon>Verticiella</taxon>
    </lineage>
</organism>
<reference evidence="10 11" key="1">
    <citation type="submission" date="2019-07" db="EMBL/GenBank/DDBJ databases">
        <title>Qingshengfaniella alkalisoli gen. nov., sp. nov., isolated from saline soil.</title>
        <authorList>
            <person name="Xu L."/>
            <person name="Huang X.-X."/>
            <person name="Sun J.-Q."/>
        </authorList>
    </citation>
    <scope>NUCLEOTIDE SEQUENCE [LARGE SCALE GENOMIC DNA]</scope>
    <source>
        <strain evidence="10 11">DSM 27279</strain>
    </source>
</reference>
<dbReference type="InterPro" id="IPR011701">
    <property type="entry name" value="MFS"/>
</dbReference>
<feature type="transmembrane region" description="Helical" evidence="8">
    <location>
        <begin position="304"/>
        <end position="322"/>
    </location>
</feature>
<evidence type="ECO:0000313" key="10">
    <source>
        <dbReference type="EMBL" id="TSH93355.1"/>
    </source>
</evidence>
<feature type="domain" description="Major facilitator superfamily (MFS) profile" evidence="9">
    <location>
        <begin position="14"/>
        <end position="392"/>
    </location>
</feature>
<feature type="transmembrane region" description="Helical" evidence="8">
    <location>
        <begin position="110"/>
        <end position="135"/>
    </location>
</feature>
<evidence type="ECO:0000256" key="4">
    <source>
        <dbReference type="ARBA" id="ARBA00022519"/>
    </source>
</evidence>
<evidence type="ECO:0000256" key="2">
    <source>
        <dbReference type="ARBA" id="ARBA00022448"/>
    </source>
</evidence>
<comment type="subcellular location">
    <subcellularLocation>
        <location evidence="8">Cell inner membrane</location>
        <topology evidence="8">Multi-pass membrane protein</topology>
    </subcellularLocation>
    <subcellularLocation>
        <location evidence="1">Cell membrane</location>
        <topology evidence="1">Multi-pass membrane protein</topology>
    </subcellularLocation>
</comment>
<comment type="caution">
    <text evidence="8">Lacks conserved residue(s) required for the propagation of feature annotation.</text>
</comment>
<feature type="transmembrane region" description="Helical" evidence="8">
    <location>
        <begin position="86"/>
        <end position="104"/>
    </location>
</feature>
<gene>
    <name evidence="10" type="ORF">FOZ76_13890</name>
</gene>
<evidence type="ECO:0000256" key="3">
    <source>
        <dbReference type="ARBA" id="ARBA00022475"/>
    </source>
</evidence>
<feature type="transmembrane region" description="Helical" evidence="8">
    <location>
        <begin position="175"/>
        <end position="193"/>
    </location>
</feature>
<dbReference type="OrthoDB" id="322544at2"/>
<dbReference type="AlphaFoldDB" id="A0A556AKH7"/>
<dbReference type="PANTHER" id="PTHR23517:SF1">
    <property type="match status" value="1"/>
</dbReference>
<feature type="transmembrane region" description="Helical" evidence="8">
    <location>
        <begin position="46"/>
        <end position="65"/>
    </location>
</feature>
<feature type="transmembrane region" description="Helical" evidence="8">
    <location>
        <begin position="221"/>
        <end position="244"/>
    </location>
</feature>
<keyword evidence="4 8" id="KW-0997">Cell inner membrane</keyword>
<protein>
    <recommendedName>
        <fullName evidence="8">Uncharacterized MFS-type transporter FOZ76_13890</fullName>
    </recommendedName>
</protein>
<dbReference type="RefSeq" id="WP_143948873.1">
    <property type="nucleotide sequence ID" value="NZ_BAABMB010000006.1"/>
</dbReference>
<keyword evidence="6 8" id="KW-1133">Transmembrane helix</keyword>
<comment type="caution">
    <text evidence="10">The sequence shown here is derived from an EMBL/GenBank/DDBJ whole genome shotgun (WGS) entry which is preliminary data.</text>
</comment>
<dbReference type="EMBL" id="VLTJ01000028">
    <property type="protein sequence ID" value="TSH93355.1"/>
    <property type="molecule type" value="Genomic_DNA"/>
</dbReference>
<evidence type="ECO:0000256" key="8">
    <source>
        <dbReference type="HAMAP-Rule" id="MF_02091"/>
    </source>
</evidence>
<dbReference type="NCBIfam" id="NF009048">
    <property type="entry name" value="PRK12382.1"/>
    <property type="match status" value="1"/>
</dbReference>
<feature type="transmembrane region" description="Helical" evidence="8">
    <location>
        <begin position="21"/>
        <end position="40"/>
    </location>
</feature>
<dbReference type="PANTHER" id="PTHR23517">
    <property type="entry name" value="RESISTANCE PROTEIN MDTM, PUTATIVE-RELATED-RELATED"/>
    <property type="match status" value="1"/>
</dbReference>
<dbReference type="GO" id="GO:0022857">
    <property type="term" value="F:transmembrane transporter activity"/>
    <property type="evidence" value="ECO:0007669"/>
    <property type="project" value="UniProtKB-UniRule"/>
</dbReference>
<dbReference type="SUPFAM" id="SSF103473">
    <property type="entry name" value="MFS general substrate transporter"/>
    <property type="match status" value="1"/>
</dbReference>
<keyword evidence="5 8" id="KW-0812">Transmembrane</keyword>
<evidence type="ECO:0000256" key="7">
    <source>
        <dbReference type="ARBA" id="ARBA00023136"/>
    </source>
</evidence>
<evidence type="ECO:0000256" key="5">
    <source>
        <dbReference type="ARBA" id="ARBA00022692"/>
    </source>
</evidence>
<keyword evidence="3 8" id="KW-1003">Cell membrane</keyword>
<sequence>MSTTTSSGADRLAPLLRLSAALFLAYLCVAVGLASLSVYVTRHLGLGNVAGGFAIGVAFLSTILTRAHAGSVADRLGPGTCLRRGLLIYVLASLVCLASAAPGLAAQPAYIVLVAGRVLLGLGESLAMVGAVSWGMQLMGPARSGRVLAFIGMAMYGALAAGGPLGLWLLGVSGFASVMVFASLVPLLAWWCVRTLPASVSTGTVPRVPFRQVLGRIWREGAVVGLQGVGFAALGAFVPLYFLAQGWPHAGLGLTAFGAGFVAVRLLAGHLPDRLGGRPVALCSLALEAVGQALLWLAPGPGVALAGALLTGVGCSMVFPAMGMEAVRRVPASLRGTAVGGFAMFQDIAYGVTGPLAGMLANRTGYASVFLAGAVCALLGWLLLAVPARAGASEARSEPS</sequence>
<keyword evidence="7 8" id="KW-0472">Membrane</keyword>
<feature type="transmembrane region" description="Helical" evidence="8">
    <location>
        <begin position="147"/>
        <end position="169"/>
    </location>
</feature>
<dbReference type="InterPro" id="IPR050171">
    <property type="entry name" value="MFS_Transporters"/>
</dbReference>
<dbReference type="InterPro" id="IPR036259">
    <property type="entry name" value="MFS_trans_sf"/>
</dbReference>
<feature type="transmembrane region" description="Helical" evidence="8">
    <location>
        <begin position="250"/>
        <end position="268"/>
    </location>
</feature>
<proteinExistence type="inferred from homology"/>
<dbReference type="NCBIfam" id="NF003477">
    <property type="entry name" value="PRK05122.1"/>
    <property type="match status" value="1"/>
</dbReference>
<dbReference type="InterPro" id="IPR037541">
    <property type="entry name" value="MFS_YfcJ"/>
</dbReference>
<keyword evidence="11" id="KW-1185">Reference proteome</keyword>
<comment type="similarity">
    <text evidence="8">Belongs to the major facilitator superfamily. YfcJ family.</text>
</comment>